<evidence type="ECO:0000256" key="1">
    <source>
        <dbReference type="SAM" id="MobiDB-lite"/>
    </source>
</evidence>
<dbReference type="Proteomes" id="UP001501729">
    <property type="component" value="Unassembled WGS sequence"/>
</dbReference>
<comment type="caution">
    <text evidence="3">The sequence shown here is derived from an EMBL/GenBank/DDBJ whole genome shotgun (WGS) entry which is preliminary data.</text>
</comment>
<dbReference type="Pfam" id="PF24035">
    <property type="entry name" value="DUF7344"/>
    <property type="match status" value="1"/>
</dbReference>
<dbReference type="AlphaFoldDB" id="A0AAV3UPU8"/>
<name>A0AAV3UPU8_9EURY</name>
<evidence type="ECO:0000259" key="2">
    <source>
        <dbReference type="Pfam" id="PF24035"/>
    </source>
</evidence>
<evidence type="ECO:0000313" key="3">
    <source>
        <dbReference type="EMBL" id="GAA5062406.1"/>
    </source>
</evidence>
<dbReference type="RefSeq" id="WP_227777960.1">
    <property type="nucleotide sequence ID" value="NZ_BAABKX010000022.1"/>
</dbReference>
<feature type="domain" description="DUF7344" evidence="2">
    <location>
        <begin position="41"/>
        <end position="118"/>
    </location>
</feature>
<dbReference type="GeneID" id="68616313"/>
<evidence type="ECO:0000313" key="4">
    <source>
        <dbReference type="Proteomes" id="UP001501729"/>
    </source>
</evidence>
<protein>
    <recommendedName>
        <fullName evidence="2">DUF7344 domain-containing protein</fullName>
    </recommendedName>
</protein>
<gene>
    <name evidence="3" type="ORF">GCM10025751_49750</name>
</gene>
<reference evidence="3 4" key="1">
    <citation type="journal article" date="2019" name="Int. J. Syst. Evol. Microbiol.">
        <title>The Global Catalogue of Microorganisms (GCM) 10K type strain sequencing project: providing services to taxonomists for standard genome sequencing and annotation.</title>
        <authorList>
            <consortium name="The Broad Institute Genomics Platform"/>
            <consortium name="The Broad Institute Genome Sequencing Center for Infectious Disease"/>
            <person name="Wu L."/>
            <person name="Ma J."/>
        </authorList>
    </citation>
    <scope>NUCLEOTIDE SEQUENCE [LARGE SCALE GENOMIC DNA]</scope>
    <source>
        <strain evidence="3 4">JCM 17504</strain>
    </source>
</reference>
<dbReference type="InterPro" id="IPR036388">
    <property type="entry name" value="WH-like_DNA-bd_sf"/>
</dbReference>
<dbReference type="InterPro" id="IPR055768">
    <property type="entry name" value="DUF7344"/>
</dbReference>
<dbReference type="EMBL" id="BAABKX010000022">
    <property type="protein sequence ID" value="GAA5062406.1"/>
    <property type="molecule type" value="Genomic_DNA"/>
</dbReference>
<accession>A0AAV3UPU8</accession>
<feature type="region of interest" description="Disordered" evidence="1">
    <location>
        <begin position="1"/>
        <end position="32"/>
    </location>
</feature>
<sequence length="135" mass="15276">MPDEPNLPHEIPGAGGDQPGEQSVKTPAERQLESAGLDRVYDALTDRRRRYILHCLKRSRTPMALADIADSIVRWETNEEPVDVPAERERIYVSLYHYHVPKLADANLVSFDVPKKRVSLCESDEAAIQDVIAER</sequence>
<organism evidence="3 4">
    <name type="scientific">Haladaptatus pallidirubidus</name>
    <dbReference type="NCBI Taxonomy" id="1008152"/>
    <lineage>
        <taxon>Archaea</taxon>
        <taxon>Methanobacteriati</taxon>
        <taxon>Methanobacteriota</taxon>
        <taxon>Stenosarchaea group</taxon>
        <taxon>Halobacteria</taxon>
        <taxon>Halobacteriales</taxon>
        <taxon>Haladaptataceae</taxon>
        <taxon>Haladaptatus</taxon>
    </lineage>
</organism>
<dbReference type="Gene3D" id="1.10.10.10">
    <property type="entry name" value="Winged helix-like DNA-binding domain superfamily/Winged helix DNA-binding domain"/>
    <property type="match status" value="1"/>
</dbReference>
<keyword evidence="4" id="KW-1185">Reference proteome</keyword>
<proteinExistence type="predicted"/>